<comment type="similarity">
    <text evidence="2">Belongs to the tellurite-resistance/dicarboxylate transporter (TDT) family.</text>
</comment>
<comment type="subcellular location">
    <subcellularLocation>
        <location evidence="1">Cell membrane</location>
        <topology evidence="1">Multi-pass membrane protein</topology>
    </subcellularLocation>
</comment>
<feature type="transmembrane region" description="Helical" evidence="8">
    <location>
        <begin position="91"/>
        <end position="113"/>
    </location>
</feature>
<dbReference type="GO" id="GO:0005886">
    <property type="term" value="C:plasma membrane"/>
    <property type="evidence" value="ECO:0007669"/>
    <property type="project" value="UniProtKB-SubCell"/>
</dbReference>
<feature type="transmembrane region" description="Helical" evidence="8">
    <location>
        <begin position="338"/>
        <end position="359"/>
    </location>
</feature>
<dbReference type="GeneID" id="59350781"/>
<reference evidence="9" key="1">
    <citation type="submission" date="2020-05" db="EMBL/GenBank/DDBJ databases">
        <title>Mycena genomes resolve the evolution of fungal bioluminescence.</title>
        <authorList>
            <person name="Tsai I.J."/>
        </authorList>
    </citation>
    <scope>NUCLEOTIDE SEQUENCE</scope>
    <source>
        <strain evidence="9">171206Taipei</strain>
    </source>
</reference>
<keyword evidence="3" id="KW-0813">Transport</keyword>
<dbReference type="Gene3D" id="1.50.10.150">
    <property type="entry name" value="Voltage-dependent anion channel"/>
    <property type="match status" value="1"/>
</dbReference>
<gene>
    <name evidence="9" type="ORF">MIND_01174800</name>
</gene>
<comment type="caution">
    <text evidence="9">The sequence shown here is derived from an EMBL/GenBank/DDBJ whole genome shotgun (WGS) entry which is preliminary data.</text>
</comment>
<evidence type="ECO:0000256" key="4">
    <source>
        <dbReference type="ARBA" id="ARBA00022475"/>
    </source>
</evidence>
<feature type="transmembrane region" description="Helical" evidence="8">
    <location>
        <begin position="273"/>
        <end position="300"/>
    </location>
</feature>
<evidence type="ECO:0008006" key="11">
    <source>
        <dbReference type="Google" id="ProtNLM"/>
    </source>
</evidence>
<dbReference type="RefSeq" id="XP_037215191.1">
    <property type="nucleotide sequence ID" value="XM_037368265.1"/>
</dbReference>
<feature type="transmembrane region" description="Helical" evidence="8">
    <location>
        <begin position="163"/>
        <end position="188"/>
    </location>
</feature>
<dbReference type="AlphaFoldDB" id="A0A8H6S5L3"/>
<dbReference type="Proteomes" id="UP000636479">
    <property type="component" value="Unassembled WGS sequence"/>
</dbReference>
<keyword evidence="4" id="KW-1003">Cell membrane</keyword>
<evidence type="ECO:0000256" key="2">
    <source>
        <dbReference type="ARBA" id="ARBA00008566"/>
    </source>
</evidence>
<dbReference type="InterPro" id="IPR004695">
    <property type="entry name" value="SLAC1/Mae1/Ssu1/TehA"/>
</dbReference>
<dbReference type="PANTHER" id="PTHR31686">
    <property type="match status" value="1"/>
</dbReference>
<evidence type="ECO:0000256" key="8">
    <source>
        <dbReference type="SAM" id="Phobius"/>
    </source>
</evidence>
<feature type="transmembrane region" description="Helical" evidence="8">
    <location>
        <begin position="231"/>
        <end position="253"/>
    </location>
</feature>
<evidence type="ECO:0000256" key="1">
    <source>
        <dbReference type="ARBA" id="ARBA00004651"/>
    </source>
</evidence>
<keyword evidence="7 8" id="KW-0472">Membrane</keyword>
<feature type="transmembrane region" description="Helical" evidence="8">
    <location>
        <begin position="125"/>
        <end position="151"/>
    </location>
</feature>
<keyword evidence="10" id="KW-1185">Reference proteome</keyword>
<dbReference type="OrthoDB" id="1099at2759"/>
<name>A0A8H6S5L3_9AGAR</name>
<evidence type="ECO:0000256" key="3">
    <source>
        <dbReference type="ARBA" id="ARBA00022448"/>
    </source>
</evidence>
<accession>A0A8H6S5L3</accession>
<dbReference type="InterPro" id="IPR051629">
    <property type="entry name" value="Sulfite_efflux_TDT"/>
</dbReference>
<organism evidence="9 10">
    <name type="scientific">Mycena indigotica</name>
    <dbReference type="NCBI Taxonomy" id="2126181"/>
    <lineage>
        <taxon>Eukaryota</taxon>
        <taxon>Fungi</taxon>
        <taxon>Dikarya</taxon>
        <taxon>Basidiomycota</taxon>
        <taxon>Agaricomycotina</taxon>
        <taxon>Agaricomycetes</taxon>
        <taxon>Agaricomycetidae</taxon>
        <taxon>Agaricales</taxon>
        <taxon>Marasmiineae</taxon>
        <taxon>Mycenaceae</taxon>
        <taxon>Mycena</taxon>
    </lineage>
</organism>
<feature type="transmembrane region" description="Helical" evidence="8">
    <location>
        <begin position="55"/>
        <end position="79"/>
    </location>
</feature>
<proteinExistence type="inferred from homology"/>
<dbReference type="InterPro" id="IPR038665">
    <property type="entry name" value="Voltage-dep_anion_channel_sf"/>
</dbReference>
<protein>
    <recommendedName>
        <fullName evidence="11">C4-dicarboxylate transporter/malic acid transport protein</fullName>
    </recommendedName>
</protein>
<feature type="transmembrane region" description="Helical" evidence="8">
    <location>
        <begin position="307"/>
        <end position="326"/>
    </location>
</feature>
<evidence type="ECO:0000256" key="6">
    <source>
        <dbReference type="ARBA" id="ARBA00022989"/>
    </source>
</evidence>
<dbReference type="EMBL" id="JACAZF010000011">
    <property type="protein sequence ID" value="KAF7292763.1"/>
    <property type="molecule type" value="Genomic_DNA"/>
</dbReference>
<evidence type="ECO:0000256" key="7">
    <source>
        <dbReference type="ARBA" id="ARBA00023136"/>
    </source>
</evidence>
<evidence type="ECO:0000256" key="5">
    <source>
        <dbReference type="ARBA" id="ARBA00022692"/>
    </source>
</evidence>
<dbReference type="GO" id="GO:0000319">
    <property type="term" value="F:sulfite transmembrane transporter activity"/>
    <property type="evidence" value="ECO:0007669"/>
    <property type="project" value="TreeGrafter"/>
</dbReference>
<feature type="transmembrane region" description="Helical" evidence="8">
    <location>
        <begin position="21"/>
        <end position="43"/>
    </location>
</feature>
<keyword evidence="5 8" id="KW-0812">Transmembrane</keyword>
<dbReference type="PANTHER" id="PTHR31686:SF1">
    <property type="entry name" value="SULFITE EFFLUX PUMP SSU1"/>
    <property type="match status" value="1"/>
</dbReference>
<evidence type="ECO:0000313" key="10">
    <source>
        <dbReference type="Proteomes" id="UP000636479"/>
    </source>
</evidence>
<dbReference type="Pfam" id="PF03595">
    <property type="entry name" value="SLAC1"/>
    <property type="match status" value="1"/>
</dbReference>
<evidence type="ECO:0000313" key="9">
    <source>
        <dbReference type="EMBL" id="KAF7292763.1"/>
    </source>
</evidence>
<keyword evidence="6 8" id="KW-1133">Transmembrane helix</keyword>
<feature type="transmembrane region" description="Helical" evidence="8">
    <location>
        <begin position="194"/>
        <end position="219"/>
    </location>
</feature>
<sequence length="407" mass="44298">MLSVSSLPVRKNLKTCVRHFTWAWYTIVMGTCVVASLVNRFHWGSGSEPNKVLTLVLFFCSLLCFVLISAASVARYIIFPELWSAMLRHPIQSLFISAMPMAGCSLINIALVAHQKYGFSNHSRAFLYALWAFWWLDVVISVVIAFGMLHVMMTKQKHSLEQLSCLAMLPVLPWIVASATGGLLATALPTQSTLTIAVSAILGIAGLSIAFMVITAYLLRLLLHGPPDTSLILASFIPLGPMGQGGFSLLLIAEYLSTRNVDLGPLISPSAVASVAFCLAWTLWSLGLFWLGMTLCMIYASVRQKRVPYSIGYWGMIFPTGVMALLTVEMGDLLKSAVIQYIGVTFSIGVALLWVFVVVKTIPAVWNTTAFNSPCATKLDEEKLSTACSTAVCMSTIPRISMGSGFS</sequence>